<organism evidence="1">
    <name type="scientific">Candidatus Paraimprobicoccus trichonymphae</name>
    <dbReference type="NCBI Taxonomy" id="3033793"/>
    <lineage>
        <taxon>Bacteria</taxon>
        <taxon>Bacillati</taxon>
        <taxon>Bacillota</taxon>
        <taxon>Clostridia</taxon>
        <taxon>Candidatus Paraimprobicoccus</taxon>
    </lineage>
</organism>
<reference evidence="1" key="1">
    <citation type="journal article" date="2023" name="ISME J.">
        <title>Emergence of putative energy parasites within Clostridia revealed by genome analysis of a novel endosymbiotic clade.</title>
        <authorList>
            <person name="Takahashi K."/>
            <person name="Kuwahara H."/>
            <person name="Horikawa Y."/>
            <person name="Izawa K."/>
            <person name="Kato D."/>
            <person name="Inagaki T."/>
            <person name="Yuki M."/>
            <person name="Ohkuma M."/>
            <person name="Hongoh Y."/>
        </authorList>
    </citation>
    <scope>NUCLEOTIDE SEQUENCE</scope>
    <source>
        <strain evidence="1">RsTa-C01</strain>
    </source>
</reference>
<dbReference type="KEGG" id="ptrh:RsTaC01_0751"/>
<evidence type="ECO:0000313" key="1">
    <source>
        <dbReference type="EMBL" id="BED92856.1"/>
    </source>
</evidence>
<dbReference type="EMBL" id="AP027925">
    <property type="protein sequence ID" value="BED92856.1"/>
    <property type="molecule type" value="Genomic_DNA"/>
</dbReference>
<sequence length="128" mass="15192">MEKRYRGAHGNLRLKWSRLACDYLIQKLELNWEKLGKIRVANLIDWFFNPENQFLQFTECLADGSNKMKNEILKIAKEEYRNIDEIISTCGEIYPTEFFAEVFAYMECSDTPNFIGKAIANYINNWFE</sequence>
<name>A0AA48HZZ6_9FIRM</name>
<proteinExistence type="predicted"/>
<dbReference type="AlphaFoldDB" id="A0AA48HZZ6"/>
<accession>A0AA48HZZ6</accession>
<dbReference type="Proteomes" id="UP001335720">
    <property type="component" value="Chromosome"/>
</dbReference>
<gene>
    <name evidence="1" type="ORF">RsTaC01_0751</name>
</gene>
<protein>
    <submittedName>
        <fullName evidence="1">Uncharacterized protein</fullName>
    </submittedName>
</protein>